<dbReference type="AlphaFoldDB" id="A0A4P6XP24"/>
<sequence length="154" mass="17680">MVYVHVPKYGMQTLERLLEEISLGVNNPLIILHGEGLRSELFNILVRLSNAHVISNLWSTRYFLSLYQRASAYCGHREVSCKSGENKENGCPQCTPSSKKNNCRWLGHLRQRNDAMRTGRNPYLTRASLKKKIPIERNSHTRLIDDSGRAKVEE</sequence>
<dbReference type="EMBL" id="CP034459">
    <property type="protein sequence ID" value="QBM89227.1"/>
    <property type="molecule type" value="Genomic_DNA"/>
</dbReference>
<protein>
    <submittedName>
        <fullName evidence="1">Uncharacterized protein</fullName>
    </submittedName>
</protein>
<accession>A0A4P6XP24</accession>
<evidence type="ECO:0000313" key="1">
    <source>
        <dbReference type="EMBL" id="QBM89227.1"/>
    </source>
</evidence>
<name>A0A4P6XP24_9ASCO</name>
<reference evidence="2" key="1">
    <citation type="submission" date="2019-03" db="EMBL/GenBank/DDBJ databases">
        <title>Snf2 controls pulcherriminic acid biosynthesis and connects pigmentation and antifungal activity of the yeast Metschnikowia pulcherrima.</title>
        <authorList>
            <person name="Gore-Lloyd D."/>
            <person name="Sumann I."/>
            <person name="Brachmann A.O."/>
            <person name="Schneeberger K."/>
            <person name="Ortiz-Merino R.A."/>
            <person name="Moreno-Beltran M."/>
            <person name="Schlaefli M."/>
            <person name="Kirner P."/>
            <person name="Santos Kron A."/>
            <person name="Wolfe K.H."/>
            <person name="Piel J."/>
            <person name="Ahrens C.H."/>
            <person name="Henk D."/>
            <person name="Freimoser F.M."/>
        </authorList>
    </citation>
    <scope>NUCLEOTIDE SEQUENCE [LARGE SCALE GENOMIC DNA]</scope>
    <source>
        <strain evidence="2">APC 1.2</strain>
    </source>
</reference>
<gene>
    <name evidence="1" type="ORF">METSCH_D02910</name>
</gene>
<keyword evidence="2" id="KW-1185">Reference proteome</keyword>
<dbReference type="Proteomes" id="UP000292447">
    <property type="component" value="Chromosome IV"/>
</dbReference>
<proteinExistence type="predicted"/>
<evidence type="ECO:0000313" key="2">
    <source>
        <dbReference type="Proteomes" id="UP000292447"/>
    </source>
</evidence>
<organism evidence="1 2">
    <name type="scientific">Metschnikowia aff. pulcherrima</name>
    <dbReference type="NCBI Taxonomy" id="2163413"/>
    <lineage>
        <taxon>Eukaryota</taxon>
        <taxon>Fungi</taxon>
        <taxon>Dikarya</taxon>
        <taxon>Ascomycota</taxon>
        <taxon>Saccharomycotina</taxon>
        <taxon>Pichiomycetes</taxon>
        <taxon>Metschnikowiaceae</taxon>
        <taxon>Metschnikowia</taxon>
    </lineage>
</organism>